<gene>
    <name evidence="1" type="ORF">RSO01_90740</name>
</gene>
<protein>
    <recommendedName>
        <fullName evidence="3">2,4-dihydroxyhept-2-ene-1,7-dioic acid aldolase</fullName>
    </recommendedName>
</protein>
<accession>A0A512NSH1</accession>
<sequence length="109" mass="12203">MSYDSTVRVPTTKASRYLQQLCKHWSHNLAVEFSEQKGAVIFPRNARGADWPGDATLLMQAHDDGLECWLEASAAGQLEALKGAVARHIDRFAFREAPLAFDWRDTLNG</sequence>
<comment type="caution">
    <text evidence="1">The sequence shown here is derived from an EMBL/GenBank/DDBJ whole genome shotgun (WGS) entry which is preliminary data.</text>
</comment>
<evidence type="ECO:0000313" key="2">
    <source>
        <dbReference type="Proteomes" id="UP000321058"/>
    </source>
</evidence>
<proteinExistence type="predicted"/>
<dbReference type="Gene3D" id="3.30.310.50">
    <property type="entry name" value="Alpha-D-phosphohexomutase, C-terminal domain"/>
    <property type="match status" value="1"/>
</dbReference>
<organism evidence="1 2">
    <name type="scientific">Reyranella soli</name>
    <dbReference type="NCBI Taxonomy" id="1230389"/>
    <lineage>
        <taxon>Bacteria</taxon>
        <taxon>Pseudomonadati</taxon>
        <taxon>Pseudomonadota</taxon>
        <taxon>Alphaproteobacteria</taxon>
        <taxon>Hyphomicrobiales</taxon>
        <taxon>Reyranellaceae</taxon>
        <taxon>Reyranella</taxon>
    </lineage>
</organism>
<dbReference type="OrthoDB" id="9806511at2"/>
<dbReference type="RefSeq" id="WP_147157185.1">
    <property type="nucleotide sequence ID" value="NZ_BKAJ01000271.1"/>
</dbReference>
<evidence type="ECO:0008006" key="3">
    <source>
        <dbReference type="Google" id="ProtNLM"/>
    </source>
</evidence>
<dbReference type="AlphaFoldDB" id="A0A512NSH1"/>
<dbReference type="Pfam" id="PF09981">
    <property type="entry name" value="DUF2218"/>
    <property type="match status" value="1"/>
</dbReference>
<evidence type="ECO:0000313" key="1">
    <source>
        <dbReference type="EMBL" id="GEP61908.1"/>
    </source>
</evidence>
<reference evidence="1 2" key="1">
    <citation type="submission" date="2019-07" db="EMBL/GenBank/DDBJ databases">
        <title>Whole genome shotgun sequence of Reyranella soli NBRC 108950.</title>
        <authorList>
            <person name="Hosoyama A."/>
            <person name="Uohara A."/>
            <person name="Ohji S."/>
            <person name="Ichikawa N."/>
        </authorList>
    </citation>
    <scope>NUCLEOTIDE SEQUENCE [LARGE SCALE GENOMIC DNA]</scope>
    <source>
        <strain evidence="1 2">NBRC 108950</strain>
    </source>
</reference>
<keyword evidence="2" id="KW-1185">Reference proteome</keyword>
<name>A0A512NSH1_9HYPH</name>
<dbReference type="EMBL" id="BKAJ01000271">
    <property type="protein sequence ID" value="GEP61908.1"/>
    <property type="molecule type" value="Genomic_DNA"/>
</dbReference>
<dbReference type="PIRSF" id="PIRSF028291">
    <property type="entry name" value="UCP028291"/>
    <property type="match status" value="1"/>
</dbReference>
<dbReference type="InterPro" id="IPR014543">
    <property type="entry name" value="UCP028291"/>
</dbReference>
<dbReference type="Proteomes" id="UP000321058">
    <property type="component" value="Unassembled WGS sequence"/>
</dbReference>